<keyword evidence="3" id="KW-1185">Reference proteome</keyword>
<dbReference type="EMBL" id="AGNK02005371">
    <property type="status" value="NOT_ANNOTATED_CDS"/>
    <property type="molecule type" value="Genomic_DNA"/>
</dbReference>
<dbReference type="HOGENOM" id="CLU_2626668_0_0_1"/>
<feature type="compositionally biased region" description="Polar residues" evidence="1">
    <location>
        <begin position="45"/>
        <end position="57"/>
    </location>
</feature>
<protein>
    <submittedName>
        <fullName evidence="2">Uncharacterized protein</fullName>
    </submittedName>
</protein>
<sequence length="78" mass="8692">MTTKQAKLRRNARTGTRHKPATRITIQGQPTHGIDAIHQLPMPMVQNTGSPHTTTPPRGSESPLGDKLLQNREKTTDW</sequence>
<evidence type="ECO:0000256" key="1">
    <source>
        <dbReference type="SAM" id="MobiDB-lite"/>
    </source>
</evidence>
<reference evidence="2" key="2">
    <citation type="submission" date="2018-08" db="UniProtKB">
        <authorList>
            <consortium name="EnsemblPlants"/>
        </authorList>
    </citation>
    <scope>IDENTIFICATION</scope>
    <source>
        <strain evidence="2">Yugu1</strain>
    </source>
</reference>
<dbReference type="Gramene" id="KQK87147">
    <property type="protein sequence ID" value="KQK87147"/>
    <property type="gene ID" value="SETIT_038327mg"/>
</dbReference>
<feature type="region of interest" description="Disordered" evidence="1">
    <location>
        <begin position="43"/>
        <end position="78"/>
    </location>
</feature>
<evidence type="ECO:0000313" key="2">
    <source>
        <dbReference type="EnsemblPlants" id="KQK87147"/>
    </source>
</evidence>
<proteinExistence type="predicted"/>
<dbReference type="EnsemblPlants" id="KQK87147">
    <property type="protein sequence ID" value="KQK87147"/>
    <property type="gene ID" value="SETIT_038327mg"/>
</dbReference>
<feature type="region of interest" description="Disordered" evidence="1">
    <location>
        <begin position="1"/>
        <end position="23"/>
    </location>
</feature>
<evidence type="ECO:0000313" key="3">
    <source>
        <dbReference type="Proteomes" id="UP000004995"/>
    </source>
</evidence>
<organism evidence="2 3">
    <name type="scientific">Setaria italica</name>
    <name type="common">Foxtail millet</name>
    <name type="synonym">Panicum italicum</name>
    <dbReference type="NCBI Taxonomy" id="4555"/>
    <lineage>
        <taxon>Eukaryota</taxon>
        <taxon>Viridiplantae</taxon>
        <taxon>Streptophyta</taxon>
        <taxon>Embryophyta</taxon>
        <taxon>Tracheophyta</taxon>
        <taxon>Spermatophyta</taxon>
        <taxon>Magnoliopsida</taxon>
        <taxon>Liliopsida</taxon>
        <taxon>Poales</taxon>
        <taxon>Poaceae</taxon>
        <taxon>PACMAD clade</taxon>
        <taxon>Panicoideae</taxon>
        <taxon>Panicodae</taxon>
        <taxon>Paniceae</taxon>
        <taxon>Cenchrinae</taxon>
        <taxon>Setaria</taxon>
    </lineage>
</organism>
<feature type="compositionally biased region" description="Basic residues" evidence="1">
    <location>
        <begin position="1"/>
        <end position="21"/>
    </location>
</feature>
<accession>K4AHH0</accession>
<dbReference type="Proteomes" id="UP000004995">
    <property type="component" value="Unassembled WGS sequence"/>
</dbReference>
<feature type="compositionally biased region" description="Basic and acidic residues" evidence="1">
    <location>
        <begin position="69"/>
        <end position="78"/>
    </location>
</feature>
<name>K4AHH0_SETIT</name>
<dbReference type="InParanoid" id="K4AHH0"/>
<reference evidence="3" key="1">
    <citation type="journal article" date="2012" name="Nat. Biotechnol.">
        <title>Reference genome sequence of the model plant Setaria.</title>
        <authorList>
            <person name="Bennetzen J.L."/>
            <person name="Schmutz J."/>
            <person name="Wang H."/>
            <person name="Percifield R."/>
            <person name="Hawkins J."/>
            <person name="Pontaroli A.C."/>
            <person name="Estep M."/>
            <person name="Feng L."/>
            <person name="Vaughn J.N."/>
            <person name="Grimwood J."/>
            <person name="Jenkins J."/>
            <person name="Barry K."/>
            <person name="Lindquist E."/>
            <person name="Hellsten U."/>
            <person name="Deshpande S."/>
            <person name="Wang X."/>
            <person name="Wu X."/>
            <person name="Mitros T."/>
            <person name="Triplett J."/>
            <person name="Yang X."/>
            <person name="Ye C.Y."/>
            <person name="Mauro-Herrera M."/>
            <person name="Wang L."/>
            <person name="Li P."/>
            <person name="Sharma M."/>
            <person name="Sharma R."/>
            <person name="Ronald P.C."/>
            <person name="Panaud O."/>
            <person name="Kellogg E.A."/>
            <person name="Brutnell T.P."/>
            <person name="Doust A.N."/>
            <person name="Tuskan G.A."/>
            <person name="Rokhsar D."/>
            <person name="Devos K.M."/>
        </authorList>
    </citation>
    <scope>NUCLEOTIDE SEQUENCE [LARGE SCALE GENOMIC DNA]</scope>
    <source>
        <strain evidence="3">cv. Yugu1</strain>
    </source>
</reference>
<dbReference type="AlphaFoldDB" id="K4AHH0"/>